<dbReference type="InterPro" id="IPR045851">
    <property type="entry name" value="AMP-bd_C_sf"/>
</dbReference>
<dbReference type="SUPFAM" id="SSF56801">
    <property type="entry name" value="Acetyl-CoA synthetase-like"/>
    <property type="match status" value="1"/>
</dbReference>
<proteinExistence type="predicted"/>
<dbReference type="Gene3D" id="3.30.300.30">
    <property type="match status" value="1"/>
</dbReference>
<reference evidence="2 3" key="1">
    <citation type="submission" date="2021-06" db="EMBL/GenBank/DDBJ databases">
        <title>Actinomycetes sequencing.</title>
        <authorList>
            <person name="Shan Q."/>
        </authorList>
    </citation>
    <scope>NUCLEOTIDE SEQUENCE [LARGE SCALE GENOMIC DNA]</scope>
    <source>
        <strain evidence="2 3">NEAU-G5</strain>
    </source>
</reference>
<feature type="region of interest" description="Disordered" evidence="1">
    <location>
        <begin position="1"/>
        <end position="27"/>
    </location>
</feature>
<name>A0ABS6B0C1_9NOCA</name>
<feature type="region of interest" description="Disordered" evidence="1">
    <location>
        <begin position="61"/>
        <end position="81"/>
    </location>
</feature>
<protein>
    <recommendedName>
        <fullName evidence="4">AMP-binding enzyme C-terminal domain-containing protein</fullName>
    </recommendedName>
</protein>
<gene>
    <name evidence="2" type="ORF">KO481_14485</name>
</gene>
<dbReference type="EMBL" id="JAHKNI010000004">
    <property type="protein sequence ID" value="MBU3062725.1"/>
    <property type="molecule type" value="Genomic_DNA"/>
</dbReference>
<evidence type="ECO:0000313" key="3">
    <source>
        <dbReference type="Proteomes" id="UP000733379"/>
    </source>
</evidence>
<keyword evidence="3" id="KW-1185">Reference proteome</keyword>
<sequence>MSYPCNSSPTDVALREDARADAPAPRSHLGTEFAKWQVPEQFEFVPAIPTNTTAKFKKDELRTTFGNVDRPADDTPREEPS</sequence>
<dbReference type="RefSeq" id="WP_215917623.1">
    <property type="nucleotide sequence ID" value="NZ_JAHKNI010000004.1"/>
</dbReference>
<organism evidence="2 3">
    <name type="scientific">Nocardia albiluteola</name>
    <dbReference type="NCBI Taxonomy" id="2842303"/>
    <lineage>
        <taxon>Bacteria</taxon>
        <taxon>Bacillati</taxon>
        <taxon>Actinomycetota</taxon>
        <taxon>Actinomycetes</taxon>
        <taxon>Mycobacteriales</taxon>
        <taxon>Nocardiaceae</taxon>
        <taxon>Nocardia</taxon>
    </lineage>
</organism>
<feature type="compositionally biased region" description="Basic and acidic residues" evidence="1">
    <location>
        <begin position="70"/>
        <end position="81"/>
    </location>
</feature>
<dbReference type="Proteomes" id="UP000733379">
    <property type="component" value="Unassembled WGS sequence"/>
</dbReference>
<evidence type="ECO:0000313" key="2">
    <source>
        <dbReference type="EMBL" id="MBU3062725.1"/>
    </source>
</evidence>
<accession>A0ABS6B0C1</accession>
<feature type="compositionally biased region" description="Polar residues" evidence="1">
    <location>
        <begin position="1"/>
        <end position="10"/>
    </location>
</feature>
<evidence type="ECO:0000256" key="1">
    <source>
        <dbReference type="SAM" id="MobiDB-lite"/>
    </source>
</evidence>
<evidence type="ECO:0008006" key="4">
    <source>
        <dbReference type="Google" id="ProtNLM"/>
    </source>
</evidence>
<comment type="caution">
    <text evidence="2">The sequence shown here is derived from an EMBL/GenBank/DDBJ whole genome shotgun (WGS) entry which is preliminary data.</text>
</comment>